<keyword evidence="3" id="KW-1185">Reference proteome</keyword>
<dbReference type="GO" id="GO:0016746">
    <property type="term" value="F:acyltransferase activity"/>
    <property type="evidence" value="ECO:0007669"/>
    <property type="project" value="UniProtKB-KW"/>
</dbReference>
<dbReference type="Pfam" id="PF00583">
    <property type="entry name" value="Acetyltransf_1"/>
    <property type="match status" value="1"/>
</dbReference>
<dbReference type="Gene3D" id="3.40.630.30">
    <property type="match status" value="1"/>
</dbReference>
<evidence type="ECO:0000313" key="3">
    <source>
        <dbReference type="Proteomes" id="UP001597301"/>
    </source>
</evidence>
<gene>
    <name evidence="2" type="ORF">ACFSCZ_15640</name>
</gene>
<protein>
    <submittedName>
        <fullName evidence="2">GNAT family N-acetyltransferase</fullName>
        <ecNumber evidence="2">2.3.-.-</ecNumber>
    </submittedName>
</protein>
<accession>A0ABW4KKA4</accession>
<proteinExistence type="predicted"/>
<organism evidence="2 3">
    <name type="scientific">Siminovitchia sediminis</name>
    <dbReference type="NCBI Taxonomy" id="1274353"/>
    <lineage>
        <taxon>Bacteria</taxon>
        <taxon>Bacillati</taxon>
        <taxon>Bacillota</taxon>
        <taxon>Bacilli</taxon>
        <taxon>Bacillales</taxon>
        <taxon>Bacillaceae</taxon>
        <taxon>Siminovitchia</taxon>
    </lineage>
</organism>
<dbReference type="RefSeq" id="WP_380775140.1">
    <property type="nucleotide sequence ID" value="NZ_JBHUEO010000060.1"/>
</dbReference>
<evidence type="ECO:0000259" key="1">
    <source>
        <dbReference type="PROSITE" id="PS51186"/>
    </source>
</evidence>
<dbReference type="InterPro" id="IPR016181">
    <property type="entry name" value="Acyl_CoA_acyltransferase"/>
</dbReference>
<keyword evidence="2" id="KW-0012">Acyltransferase</keyword>
<dbReference type="InterPro" id="IPR000182">
    <property type="entry name" value="GNAT_dom"/>
</dbReference>
<evidence type="ECO:0000313" key="2">
    <source>
        <dbReference type="EMBL" id="MFD1708154.1"/>
    </source>
</evidence>
<feature type="domain" description="N-acetyltransferase" evidence="1">
    <location>
        <begin position="1"/>
        <end position="70"/>
    </location>
</feature>
<name>A0ABW4KKA4_9BACI</name>
<dbReference type="EC" id="2.3.-.-" evidence="2"/>
<dbReference type="EMBL" id="JBHUEO010000060">
    <property type="protein sequence ID" value="MFD1708154.1"/>
    <property type="molecule type" value="Genomic_DNA"/>
</dbReference>
<dbReference type="SUPFAM" id="SSF55729">
    <property type="entry name" value="Acyl-CoA N-acyltransferases (Nat)"/>
    <property type="match status" value="1"/>
</dbReference>
<reference evidence="3" key="1">
    <citation type="journal article" date="2019" name="Int. J. Syst. Evol. Microbiol.">
        <title>The Global Catalogue of Microorganisms (GCM) 10K type strain sequencing project: providing services to taxonomists for standard genome sequencing and annotation.</title>
        <authorList>
            <consortium name="The Broad Institute Genomics Platform"/>
            <consortium name="The Broad Institute Genome Sequencing Center for Infectious Disease"/>
            <person name="Wu L."/>
            <person name="Ma J."/>
        </authorList>
    </citation>
    <scope>NUCLEOTIDE SEQUENCE [LARGE SCALE GENOMIC DNA]</scope>
    <source>
        <strain evidence="3">CGMCC 1.12295</strain>
    </source>
</reference>
<dbReference type="CDD" id="cd04301">
    <property type="entry name" value="NAT_SF"/>
    <property type="match status" value="1"/>
</dbReference>
<sequence>MYWGQGIGQQMINMLKDWAEGKNTIKKINSRTRTDNPRGIPMCKKFGVKEEGVSRKELFINEVFISTFCY</sequence>
<dbReference type="PROSITE" id="PS51186">
    <property type="entry name" value="GNAT"/>
    <property type="match status" value="1"/>
</dbReference>
<keyword evidence="2" id="KW-0808">Transferase</keyword>
<dbReference type="Proteomes" id="UP001597301">
    <property type="component" value="Unassembled WGS sequence"/>
</dbReference>
<comment type="caution">
    <text evidence="2">The sequence shown here is derived from an EMBL/GenBank/DDBJ whole genome shotgun (WGS) entry which is preliminary data.</text>
</comment>